<dbReference type="InterPro" id="IPR043968">
    <property type="entry name" value="SGNH"/>
</dbReference>
<protein>
    <submittedName>
        <fullName evidence="4">Acyltransferase</fullName>
    </submittedName>
</protein>
<reference evidence="4 5" key="1">
    <citation type="submission" date="2018-10" db="EMBL/GenBank/DDBJ databases">
        <title>Marmoricola sp. 4Q3S-7 whole genome shotgun sequence.</title>
        <authorList>
            <person name="Li F."/>
        </authorList>
    </citation>
    <scope>NUCLEOTIDE SEQUENCE [LARGE SCALE GENOMIC DNA]</scope>
    <source>
        <strain evidence="4 5">4Q3S-7</strain>
    </source>
</reference>
<feature type="transmembrane region" description="Helical" evidence="1">
    <location>
        <begin position="34"/>
        <end position="55"/>
    </location>
</feature>
<feature type="domain" description="Acyltransferase 3" evidence="2">
    <location>
        <begin position="9"/>
        <end position="356"/>
    </location>
</feature>
<evidence type="ECO:0000256" key="1">
    <source>
        <dbReference type="SAM" id="Phobius"/>
    </source>
</evidence>
<proteinExistence type="predicted"/>
<feature type="transmembrane region" description="Helical" evidence="1">
    <location>
        <begin position="378"/>
        <end position="397"/>
    </location>
</feature>
<gene>
    <name evidence="4" type="ORF">D9V37_00220</name>
</gene>
<sequence>MERSEGVRADIQGLRAVAVGVVLVYHVAPSLLPGGFVGVDAFFVISGFLITSHLLAHPPATGRDLATFWSRRIRRLLPASVLVLATTLVASRLIAPDTAWDNTARQARAAGLYVVNWLLAHDAVDYLAAENKPTPVQHFWSLSVEEQFYAVWPILILLLVAAARRTRLPPMLLVTTGLGVVVAASLTYSIVETATDPAAAYFITPTRIWELGIGGLVALACAPRVLGRPDAVRTPPRPIALALGWAGIAAIALSVVTYSGSTPFPGWQALLPVLGTAAVIAAHPTRTSTSTRTGTGTDPLGRLLALRPVQWLGDVSYSVYLWHWPLVVLLPYLSGGTLGNLDRLVIIVTTLVLAALTKRFVEDPFRRPGWARPLRRPYLLGATLMALVVLLASAQSLEVDHRQHLAQQQLAAALATAGPCFGAAALTPGRTCPTTTYDHIVPAPADAPDDKSDAYADVGGKNCWAYTPTFPEQHCVFGDADATTRIALVGNSHAGQWLPALQALAKAHHWRIDTFLASRCASADVRQVLDTDQHSSACESWVRRTVAAVTAAKPDLVVMTNRISVPAAGHTLSDSGAAYRQGYAQVMKAWADAGLRVLALHDTPAPGQQIPDCVATHSDDTSACDGKPSDWIPDDPVTDAVRDVASPRVRSADLDDHICSATVCRAVTGGVITYFDGSHLTATYARTLAPYLDVAMQRLLRG</sequence>
<keyword evidence="1" id="KW-0812">Transmembrane</keyword>
<keyword evidence="4" id="KW-0012">Acyltransferase</keyword>
<comment type="caution">
    <text evidence="4">The sequence shown here is derived from an EMBL/GenBank/DDBJ whole genome shotgun (WGS) entry which is preliminary data.</text>
</comment>
<dbReference type="AlphaFoldDB" id="A0A3L8P521"/>
<feature type="transmembrane region" description="Helical" evidence="1">
    <location>
        <begin position="12"/>
        <end position="28"/>
    </location>
</feature>
<dbReference type="GO" id="GO:0009103">
    <property type="term" value="P:lipopolysaccharide biosynthetic process"/>
    <property type="evidence" value="ECO:0007669"/>
    <property type="project" value="TreeGrafter"/>
</dbReference>
<dbReference type="InterPro" id="IPR002656">
    <property type="entry name" value="Acyl_transf_3_dom"/>
</dbReference>
<feature type="domain" description="SGNH" evidence="3">
    <location>
        <begin position="471"/>
        <end position="692"/>
    </location>
</feature>
<name>A0A3L8P521_9ACTN</name>
<evidence type="ECO:0000259" key="2">
    <source>
        <dbReference type="Pfam" id="PF01757"/>
    </source>
</evidence>
<keyword evidence="4" id="KW-0808">Transferase</keyword>
<dbReference type="GO" id="GO:0016747">
    <property type="term" value="F:acyltransferase activity, transferring groups other than amino-acyl groups"/>
    <property type="evidence" value="ECO:0007669"/>
    <property type="project" value="InterPro"/>
</dbReference>
<feature type="transmembrane region" description="Helical" evidence="1">
    <location>
        <begin position="317"/>
        <end position="334"/>
    </location>
</feature>
<dbReference type="InterPro" id="IPR050879">
    <property type="entry name" value="Acyltransferase_3"/>
</dbReference>
<feature type="transmembrane region" description="Helical" evidence="1">
    <location>
        <begin position="239"/>
        <end position="258"/>
    </location>
</feature>
<dbReference type="PANTHER" id="PTHR23028">
    <property type="entry name" value="ACETYLTRANSFERASE"/>
    <property type="match status" value="1"/>
</dbReference>
<organism evidence="4 5">
    <name type="scientific">Nocardioides mangrovicus</name>
    <dbReference type="NCBI Taxonomy" id="2478913"/>
    <lineage>
        <taxon>Bacteria</taxon>
        <taxon>Bacillati</taxon>
        <taxon>Actinomycetota</taxon>
        <taxon>Actinomycetes</taxon>
        <taxon>Propionibacteriales</taxon>
        <taxon>Nocardioidaceae</taxon>
        <taxon>Nocardioides</taxon>
    </lineage>
</organism>
<feature type="transmembrane region" description="Helical" evidence="1">
    <location>
        <begin position="171"/>
        <end position="191"/>
    </location>
</feature>
<dbReference type="Proteomes" id="UP000281708">
    <property type="component" value="Unassembled WGS sequence"/>
</dbReference>
<dbReference type="PANTHER" id="PTHR23028:SF53">
    <property type="entry name" value="ACYL_TRANSF_3 DOMAIN-CONTAINING PROTEIN"/>
    <property type="match status" value="1"/>
</dbReference>
<keyword evidence="1" id="KW-0472">Membrane</keyword>
<dbReference type="GO" id="GO:0016020">
    <property type="term" value="C:membrane"/>
    <property type="evidence" value="ECO:0007669"/>
    <property type="project" value="TreeGrafter"/>
</dbReference>
<evidence type="ECO:0000313" key="4">
    <source>
        <dbReference type="EMBL" id="RLV50460.1"/>
    </source>
</evidence>
<accession>A0A3L8P521</accession>
<keyword evidence="5" id="KW-1185">Reference proteome</keyword>
<dbReference type="EMBL" id="RDBE01000001">
    <property type="protein sequence ID" value="RLV50460.1"/>
    <property type="molecule type" value="Genomic_DNA"/>
</dbReference>
<dbReference type="Pfam" id="PF19040">
    <property type="entry name" value="SGNH"/>
    <property type="match status" value="1"/>
</dbReference>
<evidence type="ECO:0000313" key="5">
    <source>
        <dbReference type="Proteomes" id="UP000281708"/>
    </source>
</evidence>
<feature type="transmembrane region" description="Helical" evidence="1">
    <location>
        <begin position="147"/>
        <end position="164"/>
    </location>
</feature>
<keyword evidence="1" id="KW-1133">Transmembrane helix</keyword>
<evidence type="ECO:0000259" key="3">
    <source>
        <dbReference type="Pfam" id="PF19040"/>
    </source>
</evidence>
<dbReference type="Pfam" id="PF01757">
    <property type="entry name" value="Acyl_transf_3"/>
    <property type="match status" value="1"/>
</dbReference>
<feature type="transmembrane region" description="Helical" evidence="1">
    <location>
        <begin position="76"/>
        <end position="95"/>
    </location>
</feature>
<feature type="transmembrane region" description="Helical" evidence="1">
    <location>
        <begin position="211"/>
        <end position="227"/>
    </location>
</feature>